<dbReference type="InterPro" id="IPR036271">
    <property type="entry name" value="Tet_transcr_reg_TetR-rel_C_sf"/>
</dbReference>
<dbReference type="GO" id="GO:0003700">
    <property type="term" value="F:DNA-binding transcription factor activity"/>
    <property type="evidence" value="ECO:0007669"/>
    <property type="project" value="TreeGrafter"/>
</dbReference>
<sequence length="207" mass="23050">MAEIGLRGSAVRDPGHREEQRRRILAAAAEVFARKGYEAATMEDIAAQMGVSKGVLYYQFRSKQELVVETRRATSGAAVERLGEIVRRPGSARERIEAALRDLAAAAFDPLAKHVILLPVLHGLDKQHLDEVRSIERRYERLLETLLREGVAEGGLVVDDVKLAAFTLIRACFGPAVWYRPDGPLTRDQIIDRLVVQLLRSLTVEVS</sequence>
<dbReference type="Pfam" id="PF17932">
    <property type="entry name" value="TetR_C_24"/>
    <property type="match status" value="1"/>
</dbReference>
<dbReference type="InterPro" id="IPR050109">
    <property type="entry name" value="HTH-type_TetR-like_transc_reg"/>
</dbReference>
<keyword evidence="3 5" id="KW-0238">DNA-binding</keyword>
<dbReference type="Pfam" id="PF00440">
    <property type="entry name" value="TetR_N"/>
    <property type="match status" value="1"/>
</dbReference>
<keyword evidence="2" id="KW-0805">Transcription regulation</keyword>
<dbReference type="RefSeq" id="WP_037040026.1">
    <property type="nucleotide sequence ID" value="NZ_BAAAUZ010000013.1"/>
</dbReference>
<dbReference type="InterPro" id="IPR041490">
    <property type="entry name" value="KstR2_TetR_C"/>
</dbReference>
<dbReference type="FunFam" id="1.10.10.60:FF:000141">
    <property type="entry name" value="TetR family transcriptional regulator"/>
    <property type="match status" value="1"/>
</dbReference>
<dbReference type="PANTHER" id="PTHR30055:SF175">
    <property type="entry name" value="HTH-TYPE TRANSCRIPTIONAL REPRESSOR KSTR2"/>
    <property type="match status" value="1"/>
</dbReference>
<protein>
    <recommendedName>
        <fullName evidence="6">HTH tetR-type domain-containing protein</fullName>
    </recommendedName>
</protein>
<evidence type="ECO:0000259" key="6">
    <source>
        <dbReference type="PROSITE" id="PS50977"/>
    </source>
</evidence>
<dbReference type="InterPro" id="IPR001647">
    <property type="entry name" value="HTH_TetR"/>
</dbReference>
<evidence type="ECO:0000256" key="1">
    <source>
        <dbReference type="ARBA" id="ARBA00022491"/>
    </source>
</evidence>
<dbReference type="PANTHER" id="PTHR30055">
    <property type="entry name" value="HTH-TYPE TRANSCRIPTIONAL REGULATOR RUTR"/>
    <property type="match status" value="1"/>
</dbReference>
<evidence type="ECO:0000256" key="5">
    <source>
        <dbReference type="PROSITE-ProRule" id="PRU00335"/>
    </source>
</evidence>
<keyword evidence="8" id="KW-1185">Reference proteome</keyword>
<dbReference type="AlphaFoldDB" id="A0A9W6KYM5"/>
<dbReference type="PROSITE" id="PS50977">
    <property type="entry name" value="HTH_TETR_2"/>
    <property type="match status" value="1"/>
</dbReference>
<feature type="domain" description="HTH tetR-type" evidence="6">
    <location>
        <begin position="18"/>
        <end position="78"/>
    </location>
</feature>
<dbReference type="PRINTS" id="PR00455">
    <property type="entry name" value="HTHTETR"/>
</dbReference>
<evidence type="ECO:0000313" key="7">
    <source>
        <dbReference type="EMBL" id="GLL09723.1"/>
    </source>
</evidence>
<dbReference type="GO" id="GO:0045892">
    <property type="term" value="P:negative regulation of DNA-templated transcription"/>
    <property type="evidence" value="ECO:0007669"/>
    <property type="project" value="UniProtKB-ARBA"/>
</dbReference>
<feature type="DNA-binding region" description="H-T-H motif" evidence="5">
    <location>
        <begin position="41"/>
        <end position="60"/>
    </location>
</feature>
<evidence type="ECO:0000256" key="2">
    <source>
        <dbReference type="ARBA" id="ARBA00023015"/>
    </source>
</evidence>
<dbReference type="SUPFAM" id="SSF48498">
    <property type="entry name" value="Tetracyclin repressor-like, C-terminal domain"/>
    <property type="match status" value="1"/>
</dbReference>
<dbReference type="InterPro" id="IPR009057">
    <property type="entry name" value="Homeodomain-like_sf"/>
</dbReference>
<proteinExistence type="predicted"/>
<reference evidence="7" key="1">
    <citation type="journal article" date="2014" name="Int. J. Syst. Evol. Microbiol.">
        <title>Complete genome sequence of Corynebacterium casei LMG S-19264T (=DSM 44701T), isolated from a smear-ripened cheese.</title>
        <authorList>
            <consortium name="US DOE Joint Genome Institute (JGI-PGF)"/>
            <person name="Walter F."/>
            <person name="Albersmeier A."/>
            <person name="Kalinowski J."/>
            <person name="Ruckert C."/>
        </authorList>
    </citation>
    <scope>NUCLEOTIDE SEQUENCE</scope>
    <source>
        <strain evidence="7">VKM Ac-1069</strain>
    </source>
</reference>
<dbReference type="Gene3D" id="1.10.10.60">
    <property type="entry name" value="Homeodomain-like"/>
    <property type="match status" value="1"/>
</dbReference>
<keyword evidence="4" id="KW-0804">Transcription</keyword>
<dbReference type="SUPFAM" id="SSF46689">
    <property type="entry name" value="Homeodomain-like"/>
    <property type="match status" value="1"/>
</dbReference>
<organism evidence="7 8">
    <name type="scientific">Pseudonocardia halophobica</name>
    <dbReference type="NCBI Taxonomy" id="29401"/>
    <lineage>
        <taxon>Bacteria</taxon>
        <taxon>Bacillati</taxon>
        <taxon>Actinomycetota</taxon>
        <taxon>Actinomycetes</taxon>
        <taxon>Pseudonocardiales</taxon>
        <taxon>Pseudonocardiaceae</taxon>
        <taxon>Pseudonocardia</taxon>
    </lineage>
</organism>
<dbReference type="Proteomes" id="UP001143463">
    <property type="component" value="Unassembled WGS sequence"/>
</dbReference>
<evidence type="ECO:0000256" key="4">
    <source>
        <dbReference type="ARBA" id="ARBA00023163"/>
    </source>
</evidence>
<evidence type="ECO:0000313" key="8">
    <source>
        <dbReference type="Proteomes" id="UP001143463"/>
    </source>
</evidence>
<gene>
    <name evidence="7" type="ORF">GCM10017577_08630</name>
</gene>
<reference evidence="7" key="2">
    <citation type="submission" date="2023-01" db="EMBL/GenBank/DDBJ databases">
        <authorList>
            <person name="Sun Q."/>
            <person name="Evtushenko L."/>
        </authorList>
    </citation>
    <scope>NUCLEOTIDE SEQUENCE</scope>
    <source>
        <strain evidence="7">VKM Ac-1069</strain>
    </source>
</reference>
<dbReference type="Gene3D" id="1.10.357.10">
    <property type="entry name" value="Tetracycline Repressor, domain 2"/>
    <property type="match status" value="1"/>
</dbReference>
<accession>A0A9W6KYM5</accession>
<name>A0A9W6KYM5_9PSEU</name>
<evidence type="ECO:0000256" key="3">
    <source>
        <dbReference type="ARBA" id="ARBA00023125"/>
    </source>
</evidence>
<dbReference type="EMBL" id="BSFQ01000002">
    <property type="protein sequence ID" value="GLL09723.1"/>
    <property type="molecule type" value="Genomic_DNA"/>
</dbReference>
<keyword evidence="1" id="KW-0678">Repressor</keyword>
<comment type="caution">
    <text evidence="7">The sequence shown here is derived from an EMBL/GenBank/DDBJ whole genome shotgun (WGS) entry which is preliminary data.</text>
</comment>
<dbReference type="GO" id="GO:0000976">
    <property type="term" value="F:transcription cis-regulatory region binding"/>
    <property type="evidence" value="ECO:0007669"/>
    <property type="project" value="TreeGrafter"/>
</dbReference>